<organism evidence="2 3">
    <name type="scientific">Croceicoccus marinus</name>
    <dbReference type="NCBI Taxonomy" id="450378"/>
    <lineage>
        <taxon>Bacteria</taxon>
        <taxon>Pseudomonadati</taxon>
        <taxon>Pseudomonadota</taxon>
        <taxon>Alphaproteobacteria</taxon>
        <taxon>Sphingomonadales</taxon>
        <taxon>Erythrobacteraceae</taxon>
        <taxon>Croceicoccus</taxon>
    </lineage>
</organism>
<dbReference type="Proteomes" id="UP000515297">
    <property type="component" value="Chromosome"/>
</dbReference>
<evidence type="ECO:0000313" key="2">
    <source>
        <dbReference type="EMBL" id="QNE05871.1"/>
    </source>
</evidence>
<evidence type="ECO:0000256" key="1">
    <source>
        <dbReference type="SAM" id="Phobius"/>
    </source>
</evidence>
<feature type="transmembrane region" description="Helical" evidence="1">
    <location>
        <begin position="21"/>
        <end position="44"/>
    </location>
</feature>
<name>A0A7G6VVV6_9SPHN</name>
<evidence type="ECO:0000313" key="3">
    <source>
        <dbReference type="Proteomes" id="UP000515297"/>
    </source>
</evidence>
<dbReference type="EMBL" id="CP060052">
    <property type="protein sequence ID" value="QNE05871.1"/>
    <property type="molecule type" value="Genomic_DNA"/>
</dbReference>
<keyword evidence="1" id="KW-0812">Transmembrane</keyword>
<reference evidence="2 3" key="1">
    <citation type="submission" date="2020-08" db="EMBL/GenBank/DDBJ databases">
        <authorList>
            <person name="Liu G."/>
            <person name="Sun C."/>
        </authorList>
    </citation>
    <scope>NUCLEOTIDE SEQUENCE [LARGE SCALE GENOMIC DNA]</scope>
    <source>
        <strain evidence="2 3">OT19</strain>
    </source>
</reference>
<dbReference type="RefSeq" id="WP_185884921.1">
    <property type="nucleotide sequence ID" value="NZ_CP060052.1"/>
</dbReference>
<keyword evidence="1" id="KW-0472">Membrane</keyword>
<dbReference type="AlphaFoldDB" id="A0A7G6VVV6"/>
<proteinExistence type="predicted"/>
<gene>
    <name evidence="2" type="ORF">H4O24_04170</name>
</gene>
<sequence>MAQRIARAALYRPAADMDGAIATAARFAIVTGSAAALILAGPFLPF</sequence>
<accession>A0A7G6VVV6</accession>
<protein>
    <submittedName>
        <fullName evidence="2">Uncharacterized protein</fullName>
    </submittedName>
</protein>
<keyword evidence="1" id="KW-1133">Transmembrane helix</keyword>